<name>A0A5S6QQ67_TRIMR</name>
<evidence type="ECO:0000256" key="1">
    <source>
        <dbReference type="ARBA" id="ARBA00012513"/>
    </source>
</evidence>
<accession>A0A5S6QQ67</accession>
<dbReference type="GO" id="GO:0005524">
    <property type="term" value="F:ATP binding"/>
    <property type="evidence" value="ECO:0007669"/>
    <property type="project" value="InterPro"/>
</dbReference>
<dbReference type="AlphaFoldDB" id="A0A5S6QQ67"/>
<evidence type="ECO:0000259" key="3">
    <source>
        <dbReference type="PROSITE" id="PS50011"/>
    </source>
</evidence>
<dbReference type="InterPro" id="IPR000719">
    <property type="entry name" value="Prot_kinase_dom"/>
</dbReference>
<keyword evidence="4" id="KW-1185">Reference proteome</keyword>
<protein>
    <recommendedName>
        <fullName evidence="1">non-specific serine/threonine protein kinase</fullName>
        <ecNumber evidence="1">2.7.11.1</ecNumber>
    </recommendedName>
</protein>
<dbReference type="PROSITE" id="PS50011">
    <property type="entry name" value="PROTEIN_KINASE_DOM"/>
    <property type="match status" value="1"/>
</dbReference>
<dbReference type="PANTHER" id="PTHR11909">
    <property type="entry name" value="CASEIN KINASE-RELATED"/>
    <property type="match status" value="1"/>
</dbReference>
<evidence type="ECO:0000313" key="4">
    <source>
        <dbReference type="Proteomes" id="UP000046395"/>
    </source>
</evidence>
<dbReference type="WBParaSite" id="TMUE_2000009481.1">
    <property type="protein sequence ID" value="TMUE_2000009481.1"/>
    <property type="gene ID" value="WBGene00288230"/>
</dbReference>
<evidence type="ECO:0000256" key="2">
    <source>
        <dbReference type="SAM" id="MobiDB-lite"/>
    </source>
</evidence>
<dbReference type="EC" id="2.7.11.1" evidence="1"/>
<dbReference type="InterPro" id="IPR050235">
    <property type="entry name" value="CK1_Ser-Thr_kinase"/>
</dbReference>
<dbReference type="SMART" id="SM00220">
    <property type="entry name" value="S_TKc"/>
    <property type="match status" value="1"/>
</dbReference>
<feature type="compositionally biased region" description="Polar residues" evidence="2">
    <location>
        <begin position="553"/>
        <end position="579"/>
    </location>
</feature>
<dbReference type="Proteomes" id="UP000046395">
    <property type="component" value="Unassembled WGS sequence"/>
</dbReference>
<proteinExistence type="predicted"/>
<dbReference type="InterPro" id="IPR011009">
    <property type="entry name" value="Kinase-like_dom_sf"/>
</dbReference>
<dbReference type="SUPFAM" id="SSF56112">
    <property type="entry name" value="Protein kinase-like (PK-like)"/>
    <property type="match status" value="1"/>
</dbReference>
<feature type="region of interest" description="Disordered" evidence="2">
    <location>
        <begin position="535"/>
        <end position="585"/>
    </location>
</feature>
<dbReference type="GO" id="GO:0004674">
    <property type="term" value="F:protein serine/threonine kinase activity"/>
    <property type="evidence" value="ECO:0007669"/>
    <property type="project" value="UniProtKB-EC"/>
</dbReference>
<dbReference type="InterPro" id="IPR008271">
    <property type="entry name" value="Ser/Thr_kinase_AS"/>
</dbReference>
<feature type="region of interest" description="Disordered" evidence="2">
    <location>
        <begin position="482"/>
        <end position="518"/>
    </location>
</feature>
<sequence length="585" mass="65324">MNVTATPYDDETGAMLWVADRLQRQPAHWYDEDVFVRLLLISMLCPWVDWVNEDRNADVKFRRFKVSSVRVLAVLTRSLCETVLPVLNLHIGIYLARGRGLRKDGYGIAPPLPVNEVLVDAVGGRWTLGRLFATGGFGSLYFVQPPKKDSGTPSVAKLELSTNGPLFQEIHLYQRVGHQKLIDDWKNSHGLNFLGMPRLLASGIHRSFGREYRFLIIPRYGVSIESLRSSAGGAFRPFAVFRLAISCLNVLQYLHHKRYVYADLKGDNILIENLTIGQYTAEVEIWKSYIIDFGLAYLMSPKATYKPEAKNAHNGTRDFTSIDAHCGASPSFRGDVEILGYNILLWLSSSLPWSNCSSAVAVFEMKKALKANLRQELSKVLHGDLSFALKPVKTFFEYVYALGYTERVDFDLLRSVLEPFTIIEAAKLAMANGSSQRDETSVTTSPIAKKPKGNMLRRLEVAKGNNRVKFAEYFPKTSDGAASEKLVAEETSETTKATPAGRSGRIVPGLKNFPSSTRNSILRRLSTMVRKKYSHLADTRQLSSAEASPANEPRTSAAQSHPQRIGDTTLSQKCISPSGRQLRPR</sequence>
<reference evidence="5" key="1">
    <citation type="submission" date="2019-12" db="UniProtKB">
        <authorList>
            <consortium name="WormBaseParasite"/>
        </authorList>
    </citation>
    <scope>IDENTIFICATION</scope>
</reference>
<dbReference type="PROSITE" id="PS00108">
    <property type="entry name" value="PROTEIN_KINASE_ST"/>
    <property type="match status" value="1"/>
</dbReference>
<organism evidence="4 5">
    <name type="scientific">Trichuris muris</name>
    <name type="common">Mouse whipworm</name>
    <dbReference type="NCBI Taxonomy" id="70415"/>
    <lineage>
        <taxon>Eukaryota</taxon>
        <taxon>Metazoa</taxon>
        <taxon>Ecdysozoa</taxon>
        <taxon>Nematoda</taxon>
        <taxon>Enoplea</taxon>
        <taxon>Dorylaimia</taxon>
        <taxon>Trichinellida</taxon>
        <taxon>Trichuridae</taxon>
        <taxon>Trichuris</taxon>
    </lineage>
</organism>
<dbReference type="Pfam" id="PF00069">
    <property type="entry name" value="Pkinase"/>
    <property type="match status" value="1"/>
</dbReference>
<dbReference type="STRING" id="70415.A0A5S6QQ67"/>
<evidence type="ECO:0000313" key="5">
    <source>
        <dbReference type="WBParaSite" id="TMUE_2000009481.1"/>
    </source>
</evidence>
<feature type="domain" description="Protein kinase" evidence="3">
    <location>
        <begin position="126"/>
        <end position="421"/>
    </location>
</feature>
<dbReference type="Gene3D" id="1.10.510.10">
    <property type="entry name" value="Transferase(Phosphotransferase) domain 1"/>
    <property type="match status" value="1"/>
</dbReference>